<reference evidence="5" key="1">
    <citation type="journal article" date="2011" name="PLoS Genet.">
        <title>Genomic analysis of the necrotrophic fungal pathogens Sclerotinia sclerotiorum and Botrytis cinerea.</title>
        <authorList>
            <person name="Amselem J."/>
            <person name="Cuomo C.A."/>
            <person name="van Kan J.A."/>
            <person name="Viaud M."/>
            <person name="Benito E.P."/>
            <person name="Couloux A."/>
            <person name="Coutinho P.M."/>
            <person name="de Vries R.P."/>
            <person name="Dyer P.S."/>
            <person name="Fillinger S."/>
            <person name="Fournier E."/>
            <person name="Gout L."/>
            <person name="Hahn M."/>
            <person name="Kohn L."/>
            <person name="Lapalu N."/>
            <person name="Plummer K.M."/>
            <person name="Pradier J.M."/>
            <person name="Quevillon E."/>
            <person name="Sharon A."/>
            <person name="Simon A."/>
            <person name="ten Have A."/>
            <person name="Tudzynski B."/>
            <person name="Tudzynski P."/>
            <person name="Wincker P."/>
            <person name="Andrew M."/>
            <person name="Anthouard V."/>
            <person name="Beever R.E."/>
            <person name="Beffa R."/>
            <person name="Benoit I."/>
            <person name="Bouzid O."/>
            <person name="Brault B."/>
            <person name="Chen Z."/>
            <person name="Choquer M."/>
            <person name="Collemare J."/>
            <person name="Cotton P."/>
            <person name="Danchin E.G."/>
            <person name="Da Silva C."/>
            <person name="Gautier A."/>
            <person name="Giraud C."/>
            <person name="Giraud T."/>
            <person name="Gonzalez C."/>
            <person name="Grossetete S."/>
            <person name="Guldener U."/>
            <person name="Henrissat B."/>
            <person name="Howlett B.J."/>
            <person name="Kodira C."/>
            <person name="Kretschmer M."/>
            <person name="Lappartient A."/>
            <person name="Leroch M."/>
            <person name="Levis C."/>
            <person name="Mauceli E."/>
            <person name="Neuveglise C."/>
            <person name="Oeser B."/>
            <person name="Pearson M."/>
            <person name="Poulain J."/>
            <person name="Poussereau N."/>
            <person name="Quesneville H."/>
            <person name="Rascle C."/>
            <person name="Schumacher J."/>
            <person name="Segurens B."/>
            <person name="Sexton A."/>
            <person name="Silva E."/>
            <person name="Sirven C."/>
            <person name="Soanes D.M."/>
            <person name="Talbot N.J."/>
            <person name="Templeton M."/>
            <person name="Yandava C."/>
            <person name="Yarden O."/>
            <person name="Zeng Q."/>
            <person name="Rollins J.A."/>
            <person name="Lebrun M.H."/>
            <person name="Dickman M."/>
        </authorList>
    </citation>
    <scope>NUCLEOTIDE SEQUENCE [LARGE SCALE GENOMIC DNA]</scope>
    <source>
        <strain evidence="5">ATCC 18683 / 1980 / Ss-1</strain>
    </source>
</reference>
<evidence type="ECO:0000313" key="4">
    <source>
        <dbReference type="EMBL" id="EDO02981.1"/>
    </source>
</evidence>
<gene>
    <name evidence="4" type="ORF">SS1G_05458</name>
</gene>
<organism evidence="4 5">
    <name type="scientific">Sclerotinia sclerotiorum (strain ATCC 18683 / 1980 / Ss-1)</name>
    <name type="common">White mold</name>
    <name type="synonym">Whetzelinia sclerotiorum</name>
    <dbReference type="NCBI Taxonomy" id="665079"/>
    <lineage>
        <taxon>Eukaryota</taxon>
        <taxon>Fungi</taxon>
        <taxon>Dikarya</taxon>
        <taxon>Ascomycota</taxon>
        <taxon>Pezizomycotina</taxon>
        <taxon>Leotiomycetes</taxon>
        <taxon>Helotiales</taxon>
        <taxon>Sclerotiniaceae</taxon>
        <taxon>Sclerotinia</taxon>
    </lineage>
</organism>
<feature type="domain" description="Phospholipase/carboxylesterase/thioesterase" evidence="3">
    <location>
        <begin position="286"/>
        <end position="439"/>
    </location>
</feature>
<sequence length="600" mass="68115">MASTKIDHNHTITPTSDHTHTIIFLHGRDSKAEEFASELFESQVSDGRTFAEILPSFKWVFPSSKMRLSARFGIEMSQWFDMWSVEEPQQRKELQINGLIESIEQIVNVIKNEAGHIPKECIFLAGISQGCVTAFLTLLLNPMRLAGFIGLSSWLAFEEEIMSLATSLKAGDEEGMRSFKAIQMKLSPDATLNREITPIRSTPVFLSHSKNDDVVPESNGKTLRAYFCCLISSYNEVLFGFWAFEKHTFNLRGWERARVQILCSFYSHLHNIIHSYTNIHRIMEDHIVAPTIPHTHTVVFLHDRHKLAIDCAALLLEARVENGLTLSQLFPSIKWVFPQAADRYSERFDCDLSQWFDIWSIKSPHDMEEIQEEGLNESFERILGVIDREVKLVDSYQHVILGGHGMGCAVGILALFQGLHKLGGFMGISGWLPFCRDLMSLCPIPSQWKATALSNFKQRFYYTRCEDGDGSMIFDGWQIPIILVHAMDDDVVPLAIGRQMRQTLSGIFRRSDFPTMDIQMHVHPNGGHLFNGSMGVVSLWRFIKRVTGVGEESKEGESGEGKNDGENNEGDNKNKGNKNEHNENGENKDEDKKSEENKEK</sequence>
<dbReference type="GO" id="GO:0008474">
    <property type="term" value="F:palmitoyl-(protein) hydrolase activity"/>
    <property type="evidence" value="ECO:0000318"/>
    <property type="project" value="GO_Central"/>
</dbReference>
<dbReference type="PANTHER" id="PTHR10655:SF63">
    <property type="entry name" value="PHOSPHOLIPASE_CARBOXYLESTERASE_THIOESTERASE DOMAIN-CONTAINING PROTEIN"/>
    <property type="match status" value="1"/>
</dbReference>
<dbReference type="AlphaFoldDB" id="A7EJG5"/>
<evidence type="ECO:0000313" key="5">
    <source>
        <dbReference type="Proteomes" id="UP000001312"/>
    </source>
</evidence>
<dbReference type="KEGG" id="ssl:SS1G_05458"/>
<protein>
    <recommendedName>
        <fullName evidence="3">Phospholipase/carboxylesterase/thioesterase domain-containing protein</fullName>
    </recommendedName>
</protein>
<feature type="domain" description="Phospholipase/carboxylesterase/thioesterase" evidence="3">
    <location>
        <begin position="8"/>
        <end position="167"/>
    </location>
</feature>
<comment type="similarity">
    <text evidence="1">Belongs to the AB hydrolase superfamily. AB hydrolase 2 family.</text>
</comment>
<dbReference type="GeneID" id="5489983"/>
<dbReference type="InParanoid" id="A7EJG5"/>
<name>A7EJG5_SCLS1</name>
<dbReference type="EMBL" id="CH476626">
    <property type="protein sequence ID" value="EDO02981.1"/>
    <property type="molecule type" value="Genomic_DNA"/>
</dbReference>
<accession>A7EJG5</accession>
<feature type="region of interest" description="Disordered" evidence="2">
    <location>
        <begin position="550"/>
        <end position="600"/>
    </location>
</feature>
<evidence type="ECO:0000256" key="1">
    <source>
        <dbReference type="ARBA" id="ARBA00006499"/>
    </source>
</evidence>
<feature type="compositionally biased region" description="Basic and acidic residues" evidence="2">
    <location>
        <begin position="551"/>
        <end position="600"/>
    </location>
</feature>
<dbReference type="InterPro" id="IPR003140">
    <property type="entry name" value="PLipase/COase/thioEstase"/>
</dbReference>
<dbReference type="Pfam" id="PF02230">
    <property type="entry name" value="Abhydrolase_2"/>
    <property type="match status" value="2"/>
</dbReference>
<dbReference type="GO" id="GO:0005737">
    <property type="term" value="C:cytoplasm"/>
    <property type="evidence" value="ECO:0000318"/>
    <property type="project" value="GO_Central"/>
</dbReference>
<dbReference type="SUPFAM" id="SSF53474">
    <property type="entry name" value="alpha/beta-Hydrolases"/>
    <property type="match status" value="2"/>
</dbReference>
<evidence type="ECO:0000256" key="2">
    <source>
        <dbReference type="SAM" id="MobiDB-lite"/>
    </source>
</evidence>
<dbReference type="RefSeq" id="XP_001594030.1">
    <property type="nucleotide sequence ID" value="XM_001593980.1"/>
</dbReference>
<proteinExistence type="inferred from homology"/>
<dbReference type="PANTHER" id="PTHR10655">
    <property type="entry name" value="LYSOPHOSPHOLIPASE-RELATED"/>
    <property type="match status" value="1"/>
</dbReference>
<evidence type="ECO:0000259" key="3">
    <source>
        <dbReference type="Pfam" id="PF02230"/>
    </source>
</evidence>
<dbReference type="InterPro" id="IPR050565">
    <property type="entry name" value="LYPA1-2/EST-like"/>
</dbReference>
<dbReference type="eggNOG" id="KOG2112">
    <property type="taxonomic scope" value="Eukaryota"/>
</dbReference>
<dbReference type="InterPro" id="IPR029058">
    <property type="entry name" value="AB_hydrolase_fold"/>
</dbReference>
<dbReference type="HOGENOM" id="CLU_455049_0_0_1"/>
<keyword evidence="5" id="KW-1185">Reference proteome</keyword>
<dbReference type="Proteomes" id="UP000001312">
    <property type="component" value="Unassembled WGS sequence"/>
</dbReference>
<dbReference type="Gene3D" id="3.40.50.1820">
    <property type="entry name" value="alpha/beta hydrolase"/>
    <property type="match status" value="2"/>
</dbReference>